<dbReference type="EMBL" id="CP000473">
    <property type="protein sequence ID" value="ABJ84573.1"/>
    <property type="molecule type" value="Genomic_DNA"/>
</dbReference>
<feature type="transmembrane region" description="Helical" evidence="5">
    <location>
        <begin position="7"/>
        <end position="26"/>
    </location>
</feature>
<gene>
    <name evidence="6" type="ordered locus">Acid_3601</name>
</gene>
<keyword evidence="2 5" id="KW-0812">Transmembrane</keyword>
<evidence type="ECO:0000313" key="6">
    <source>
        <dbReference type="EMBL" id="ABJ84573.1"/>
    </source>
</evidence>
<dbReference type="PANTHER" id="PTHR43847:SF1">
    <property type="entry name" value="BLL3993 PROTEIN"/>
    <property type="match status" value="1"/>
</dbReference>
<dbReference type="Pfam" id="PF04191">
    <property type="entry name" value="PEMT"/>
    <property type="match status" value="1"/>
</dbReference>
<feature type="transmembrane region" description="Helical" evidence="5">
    <location>
        <begin position="73"/>
        <end position="92"/>
    </location>
</feature>
<dbReference type="GO" id="GO:0012505">
    <property type="term" value="C:endomembrane system"/>
    <property type="evidence" value="ECO:0007669"/>
    <property type="project" value="UniProtKB-SubCell"/>
</dbReference>
<dbReference type="InParanoid" id="Q020R6"/>
<evidence type="ECO:0000256" key="3">
    <source>
        <dbReference type="ARBA" id="ARBA00022989"/>
    </source>
</evidence>
<dbReference type="InterPro" id="IPR052527">
    <property type="entry name" value="Metal_cation-efflux_comp"/>
</dbReference>
<feature type="transmembrane region" description="Helical" evidence="5">
    <location>
        <begin position="104"/>
        <end position="124"/>
    </location>
</feature>
<dbReference type="eggNOG" id="COG2020">
    <property type="taxonomic scope" value="Bacteria"/>
</dbReference>
<keyword evidence="4 5" id="KW-0472">Membrane</keyword>
<reference evidence="6" key="1">
    <citation type="submission" date="2006-10" db="EMBL/GenBank/DDBJ databases">
        <title>Complete sequence of Solibacter usitatus Ellin6076.</title>
        <authorList>
            <consortium name="US DOE Joint Genome Institute"/>
            <person name="Copeland A."/>
            <person name="Lucas S."/>
            <person name="Lapidus A."/>
            <person name="Barry K."/>
            <person name="Detter J.C."/>
            <person name="Glavina del Rio T."/>
            <person name="Hammon N."/>
            <person name="Israni S."/>
            <person name="Dalin E."/>
            <person name="Tice H."/>
            <person name="Pitluck S."/>
            <person name="Thompson L.S."/>
            <person name="Brettin T."/>
            <person name="Bruce D."/>
            <person name="Han C."/>
            <person name="Tapia R."/>
            <person name="Gilna P."/>
            <person name="Schmutz J."/>
            <person name="Larimer F."/>
            <person name="Land M."/>
            <person name="Hauser L."/>
            <person name="Kyrpides N."/>
            <person name="Mikhailova N."/>
            <person name="Janssen P.H."/>
            <person name="Kuske C.R."/>
            <person name="Richardson P."/>
        </authorList>
    </citation>
    <scope>NUCLEOTIDE SEQUENCE</scope>
    <source>
        <strain evidence="6">Ellin6076</strain>
    </source>
</reference>
<dbReference type="KEGG" id="sus:Acid_3601"/>
<proteinExistence type="predicted"/>
<keyword evidence="6" id="KW-0489">Methyltransferase</keyword>
<accession>Q020R6</accession>
<dbReference type="GO" id="GO:0032259">
    <property type="term" value="P:methylation"/>
    <property type="evidence" value="ECO:0007669"/>
    <property type="project" value="UniProtKB-KW"/>
</dbReference>
<keyword evidence="3 5" id="KW-1133">Transmembrane helix</keyword>
<keyword evidence="6" id="KW-0808">Transferase</keyword>
<dbReference type="OrthoDB" id="5471300at2"/>
<feature type="transmembrane region" description="Helical" evidence="5">
    <location>
        <begin position="32"/>
        <end position="52"/>
    </location>
</feature>
<name>Q020R6_SOLUE</name>
<evidence type="ECO:0000256" key="2">
    <source>
        <dbReference type="ARBA" id="ARBA00022692"/>
    </source>
</evidence>
<sequence length="223" mass="24445" precursor="true">MPTLKKFVPVVFSLAITSLCLFGSSGRLNWPNAWALLALNFAASVASTVLFSRNPALLAERSNVKAGKSWDKPIVAFVVLLGPVATWITAGLDTRYHWSPDMPPSAFFAGIVIGALSAALVAWAMHSNKFFSSVVRIQKDRGHVVVTSGPYRFVRHPGYTGMSAFTLATPLILNSRWAFVPALVTAAVTGLRTILEDRTLHNELEGYADYARRVKYRLAPPIW</sequence>
<dbReference type="Gene3D" id="1.20.120.1630">
    <property type="match status" value="1"/>
</dbReference>
<evidence type="ECO:0000256" key="4">
    <source>
        <dbReference type="ARBA" id="ARBA00023136"/>
    </source>
</evidence>
<protein>
    <submittedName>
        <fullName evidence="6">Isoprenylcysteine carboxyl methyltransferase</fullName>
    </submittedName>
</protein>
<dbReference type="HOGENOM" id="CLU_065200_1_2_0"/>
<dbReference type="AlphaFoldDB" id="Q020R6"/>
<organism evidence="6">
    <name type="scientific">Solibacter usitatus (strain Ellin6076)</name>
    <dbReference type="NCBI Taxonomy" id="234267"/>
    <lineage>
        <taxon>Bacteria</taxon>
        <taxon>Pseudomonadati</taxon>
        <taxon>Acidobacteriota</taxon>
        <taxon>Terriglobia</taxon>
        <taxon>Bryobacterales</taxon>
        <taxon>Solibacteraceae</taxon>
        <taxon>Candidatus Solibacter</taxon>
    </lineage>
</organism>
<dbReference type="PANTHER" id="PTHR43847">
    <property type="entry name" value="BLL3993 PROTEIN"/>
    <property type="match status" value="1"/>
</dbReference>
<dbReference type="STRING" id="234267.Acid_3601"/>
<evidence type="ECO:0000256" key="1">
    <source>
        <dbReference type="ARBA" id="ARBA00004127"/>
    </source>
</evidence>
<evidence type="ECO:0000256" key="5">
    <source>
        <dbReference type="SAM" id="Phobius"/>
    </source>
</evidence>
<dbReference type="InterPro" id="IPR007318">
    <property type="entry name" value="Phopholipid_MeTrfase"/>
</dbReference>
<dbReference type="GO" id="GO:0008168">
    <property type="term" value="F:methyltransferase activity"/>
    <property type="evidence" value="ECO:0007669"/>
    <property type="project" value="UniProtKB-KW"/>
</dbReference>
<comment type="subcellular location">
    <subcellularLocation>
        <location evidence="1">Endomembrane system</location>
        <topology evidence="1">Multi-pass membrane protein</topology>
    </subcellularLocation>
</comment>